<evidence type="ECO:0000256" key="8">
    <source>
        <dbReference type="ARBA" id="ARBA00023242"/>
    </source>
</evidence>
<evidence type="ECO:0008006" key="17">
    <source>
        <dbReference type="Google" id="ProtNLM"/>
    </source>
</evidence>
<evidence type="ECO:0000256" key="6">
    <source>
        <dbReference type="ARBA" id="ARBA00023155"/>
    </source>
</evidence>
<dbReference type="PROSITE" id="PS50848">
    <property type="entry name" value="START"/>
    <property type="match status" value="1"/>
</dbReference>
<dbReference type="CDD" id="cd00086">
    <property type="entry name" value="homeodomain"/>
    <property type="match status" value="1"/>
</dbReference>
<dbReference type="Proteomes" id="UP000823674">
    <property type="component" value="Chromosome A04"/>
</dbReference>
<dbReference type="PROSITE" id="PS50071">
    <property type="entry name" value="HOMEOBOX_2"/>
    <property type="match status" value="1"/>
</dbReference>
<proteinExistence type="inferred from homology"/>
<reference evidence="15 16" key="1">
    <citation type="submission" date="2021-03" db="EMBL/GenBank/DDBJ databases">
        <authorList>
            <person name="King G.J."/>
            <person name="Bancroft I."/>
            <person name="Baten A."/>
            <person name="Bloomfield J."/>
            <person name="Borpatragohain P."/>
            <person name="He Z."/>
            <person name="Irish N."/>
            <person name="Irwin J."/>
            <person name="Liu K."/>
            <person name="Mauleon R.P."/>
            <person name="Moore J."/>
            <person name="Morris R."/>
            <person name="Ostergaard L."/>
            <person name="Wang B."/>
            <person name="Wells R."/>
        </authorList>
    </citation>
    <scope>NUCLEOTIDE SEQUENCE [LARGE SCALE GENOMIC DNA]</scope>
    <source>
        <strain evidence="15">R-o-18</strain>
        <tissue evidence="15">Leaf</tissue>
    </source>
</reference>
<dbReference type="SUPFAM" id="SSF46689">
    <property type="entry name" value="Homeodomain-like"/>
    <property type="match status" value="1"/>
</dbReference>
<dbReference type="InterPro" id="IPR023393">
    <property type="entry name" value="START-like_dom_sf"/>
</dbReference>
<dbReference type="Gene3D" id="3.30.530.20">
    <property type="match status" value="1"/>
</dbReference>
<keyword evidence="16" id="KW-1185">Reference proteome</keyword>
<dbReference type="Pfam" id="PF01852">
    <property type="entry name" value="START"/>
    <property type="match status" value="1"/>
</dbReference>
<dbReference type="PROSITE" id="PS00027">
    <property type="entry name" value="HOMEOBOX_1"/>
    <property type="match status" value="1"/>
</dbReference>
<evidence type="ECO:0000313" key="16">
    <source>
        <dbReference type="Proteomes" id="UP000823674"/>
    </source>
</evidence>
<evidence type="ECO:0000256" key="10">
    <source>
        <dbReference type="RuleBase" id="RU000682"/>
    </source>
</evidence>
<dbReference type="Pfam" id="PF00046">
    <property type="entry name" value="Homeodomain"/>
    <property type="match status" value="1"/>
</dbReference>
<evidence type="ECO:0000256" key="12">
    <source>
        <dbReference type="SAM" id="MobiDB-lite"/>
    </source>
</evidence>
<dbReference type="SMART" id="SM00234">
    <property type="entry name" value="START"/>
    <property type="match status" value="1"/>
</dbReference>
<dbReference type="InterPro" id="IPR042160">
    <property type="entry name" value="HD-Zip_IV"/>
</dbReference>
<feature type="compositionally biased region" description="Basic residues" evidence="12">
    <location>
        <begin position="69"/>
        <end position="80"/>
    </location>
</feature>
<comment type="similarity">
    <text evidence="2">Belongs to the HD-ZIP homeobox family. Class IV subfamily.</text>
</comment>
<feature type="domain" description="Homeobox" evidence="13">
    <location>
        <begin position="69"/>
        <end position="129"/>
    </location>
</feature>
<dbReference type="SUPFAM" id="SSF55961">
    <property type="entry name" value="Bet v1-like"/>
    <property type="match status" value="2"/>
</dbReference>
<dbReference type="InterPro" id="IPR017970">
    <property type="entry name" value="Homeobox_CS"/>
</dbReference>
<keyword evidence="4 11" id="KW-0175">Coiled coil</keyword>
<sequence length="757" mass="84271">MSQPNMVPVEMNNNVGDGNNNNNNNNGNNITTTNNDMNGGIVLGDEEIDSANTSENQEDGSDHQDPARPSKRKRYHRHTKHQIQELENFFKECPHPDDTQRKELSRQLGLDHHQIKFWFQNKRTQIKNHQERHENSQLRAENDRLRAENHQCRASIAKAICHRCGGKTAIGEMSFEEHHLLLENTKLAEEIRQLSLVMPKCTGKPVMNYTLTPPVPARPLEEIASNRREVYGSIGNVPGSALRVKDGDKPLIIELAELAMKELMAMARLDEPLWDIGANGTSLALNLNEYTRIFRNGLGPILNGLRTEASKATSIAFMNHLDIVQSLMDVNLWSNMFARMVARAMSHDALLTGVQGNFDGAFHLMTAEYQVLSPVVSTRECYFVRHCKQQGDGIWAVVDVSIDHLFPNLELKCRRRPSGCLIQQIENGFCKVTWVEHVEVDDREVHPLYKSLISSGQALSAERWVETLERQCERLAYIMSPNVPSIEPDGLIMITNNAKQSLLKIAERMTRSFLSGVATSNGDIWFGLSGNGGNTVRAMTRKSLNDPGRPVGVILYASTSFWLPVPPKTVFDFLRDANNRTNWDVITTGGEGLQLMSQIGNGRDSRNCVSLLRTPNTSQKKMMMIQETSTDPTASFVIYAPLDVTLTENVLMGGDPGNVSLLPMGFAILPDGTAQPGREGGSLVSTAFQVLAEKDPSTMLSFSSLATTENLILTTANKIRAYFSQQTGMQRSKSMGGVKNEPEKKPCLVFLLNVTSL</sequence>
<dbReference type="Gene3D" id="1.10.10.60">
    <property type="entry name" value="Homeodomain-like"/>
    <property type="match status" value="1"/>
</dbReference>
<protein>
    <recommendedName>
        <fullName evidence="17">Homeobox domain-containing protein</fullName>
    </recommendedName>
</protein>
<evidence type="ECO:0000313" key="15">
    <source>
        <dbReference type="EMBL" id="KAG5401852.1"/>
    </source>
</evidence>
<feature type="compositionally biased region" description="Low complexity" evidence="12">
    <location>
        <begin position="1"/>
        <end position="40"/>
    </location>
</feature>
<dbReference type="Pfam" id="PF25797">
    <property type="entry name" value="PDF2_C"/>
    <property type="match status" value="1"/>
</dbReference>
<evidence type="ECO:0000259" key="14">
    <source>
        <dbReference type="PROSITE" id="PS50848"/>
    </source>
</evidence>
<gene>
    <name evidence="15" type="primary">A04p030320.1_BraROA</name>
    <name evidence="15" type="ORF">IGI04_016459</name>
</gene>
<dbReference type="PANTHER" id="PTHR45654:SF88">
    <property type="entry name" value="HOMEOBOX DOMAIN-CONTAINING PROTEIN"/>
    <property type="match status" value="1"/>
</dbReference>
<evidence type="ECO:0000256" key="11">
    <source>
        <dbReference type="SAM" id="Coils"/>
    </source>
</evidence>
<evidence type="ECO:0000256" key="7">
    <source>
        <dbReference type="ARBA" id="ARBA00023163"/>
    </source>
</evidence>
<keyword evidence="6 9" id="KW-0371">Homeobox</keyword>
<name>A0ABQ7MT08_BRACM</name>
<evidence type="ECO:0000256" key="3">
    <source>
        <dbReference type="ARBA" id="ARBA00023015"/>
    </source>
</evidence>
<keyword evidence="3" id="KW-0805">Transcription regulation</keyword>
<accession>A0ABQ7MT08</accession>
<keyword evidence="7" id="KW-0804">Transcription</keyword>
<feature type="coiled-coil region" evidence="11">
    <location>
        <begin position="121"/>
        <end position="155"/>
    </location>
</feature>
<comment type="caution">
    <text evidence="15">The sequence shown here is derived from an EMBL/GenBank/DDBJ whole genome shotgun (WGS) entry which is preliminary data.</text>
</comment>
<keyword evidence="5 9" id="KW-0238">DNA-binding</keyword>
<dbReference type="PANTHER" id="PTHR45654">
    <property type="entry name" value="HOMEOBOX-LEUCINE ZIPPER PROTEIN MERISTEM L1"/>
    <property type="match status" value="1"/>
</dbReference>
<dbReference type="EMBL" id="JADBGQ010000004">
    <property type="protein sequence ID" value="KAG5401852.1"/>
    <property type="molecule type" value="Genomic_DNA"/>
</dbReference>
<evidence type="ECO:0000256" key="2">
    <source>
        <dbReference type="ARBA" id="ARBA00006789"/>
    </source>
</evidence>
<feature type="domain" description="START" evidence="14">
    <location>
        <begin position="245"/>
        <end position="477"/>
    </location>
</feature>
<dbReference type="CDD" id="cd08875">
    <property type="entry name" value="START_ArGLABRA2_like"/>
    <property type="match status" value="1"/>
</dbReference>
<dbReference type="InterPro" id="IPR002913">
    <property type="entry name" value="START_lipid-bd_dom"/>
</dbReference>
<evidence type="ECO:0000256" key="1">
    <source>
        <dbReference type="ARBA" id="ARBA00004123"/>
    </source>
</evidence>
<evidence type="ECO:0000256" key="5">
    <source>
        <dbReference type="ARBA" id="ARBA00023125"/>
    </source>
</evidence>
<evidence type="ECO:0000256" key="4">
    <source>
        <dbReference type="ARBA" id="ARBA00023054"/>
    </source>
</evidence>
<evidence type="ECO:0000256" key="9">
    <source>
        <dbReference type="PROSITE-ProRule" id="PRU00108"/>
    </source>
</evidence>
<dbReference type="InterPro" id="IPR009057">
    <property type="entry name" value="Homeodomain-like_sf"/>
</dbReference>
<comment type="subcellular location">
    <subcellularLocation>
        <location evidence="1 9 10">Nucleus</location>
    </subcellularLocation>
</comment>
<feature type="DNA-binding region" description="Homeobox" evidence="9">
    <location>
        <begin position="71"/>
        <end position="130"/>
    </location>
</feature>
<evidence type="ECO:0000259" key="13">
    <source>
        <dbReference type="PROSITE" id="PS50071"/>
    </source>
</evidence>
<organism evidence="15 16">
    <name type="scientific">Brassica rapa subsp. trilocularis</name>
    <dbReference type="NCBI Taxonomy" id="1813537"/>
    <lineage>
        <taxon>Eukaryota</taxon>
        <taxon>Viridiplantae</taxon>
        <taxon>Streptophyta</taxon>
        <taxon>Embryophyta</taxon>
        <taxon>Tracheophyta</taxon>
        <taxon>Spermatophyta</taxon>
        <taxon>Magnoliopsida</taxon>
        <taxon>eudicotyledons</taxon>
        <taxon>Gunneridae</taxon>
        <taxon>Pentapetalae</taxon>
        <taxon>rosids</taxon>
        <taxon>malvids</taxon>
        <taxon>Brassicales</taxon>
        <taxon>Brassicaceae</taxon>
        <taxon>Brassiceae</taxon>
        <taxon>Brassica</taxon>
    </lineage>
</organism>
<dbReference type="InterPro" id="IPR057993">
    <property type="entry name" value="HD-Zip_IV_C"/>
</dbReference>
<dbReference type="SMART" id="SM00389">
    <property type="entry name" value="HOX"/>
    <property type="match status" value="1"/>
</dbReference>
<keyword evidence="8 9" id="KW-0539">Nucleus</keyword>
<feature type="region of interest" description="Disordered" evidence="12">
    <location>
        <begin position="1"/>
        <end position="80"/>
    </location>
</feature>
<dbReference type="InterPro" id="IPR001356">
    <property type="entry name" value="HD"/>
</dbReference>